<dbReference type="InterPro" id="IPR052174">
    <property type="entry name" value="Flavoredoxin"/>
</dbReference>
<feature type="domain" description="Flavin reductase like" evidence="4">
    <location>
        <begin position="17"/>
        <end position="169"/>
    </location>
</feature>
<comment type="similarity">
    <text evidence="3">Belongs to the flavoredoxin family.</text>
</comment>
<keyword evidence="6" id="KW-1185">Reference proteome</keyword>
<accession>A0A291R110</accession>
<evidence type="ECO:0000259" key="4">
    <source>
        <dbReference type="SMART" id="SM00903"/>
    </source>
</evidence>
<dbReference type="GO" id="GO:0010181">
    <property type="term" value="F:FMN binding"/>
    <property type="evidence" value="ECO:0007669"/>
    <property type="project" value="InterPro"/>
</dbReference>
<gene>
    <name evidence="5" type="ORF">COR50_19445</name>
</gene>
<dbReference type="RefSeq" id="WP_098196325.1">
    <property type="nucleotide sequence ID" value="NZ_CP023777.1"/>
</dbReference>
<evidence type="ECO:0000256" key="3">
    <source>
        <dbReference type="ARBA" id="ARBA00038054"/>
    </source>
</evidence>
<dbReference type="Gene3D" id="2.30.110.10">
    <property type="entry name" value="Electron Transport, Fmn-binding Protein, Chain A"/>
    <property type="match status" value="1"/>
</dbReference>
<evidence type="ECO:0000313" key="5">
    <source>
        <dbReference type="EMBL" id="ATL49959.1"/>
    </source>
</evidence>
<sequence length="186" mass="21080">MKNVYRKTAFPVDQARTYLEPGPIVLVSSQYGQKKNVMTMGWYTVMEFNPSLVGCMITAANDSFELIRKSGCCVINLPTYSMIETIIGIGNDHGSSVDKFKKYQLKYSDAHTVAAPVLDDCYANFECRLYDKKLLNTYNFFIFEVTYAAVAKSPKYPQTAHYRGSGLFMVSGETASYKKLFKRKDL</sequence>
<evidence type="ECO:0000256" key="2">
    <source>
        <dbReference type="ARBA" id="ARBA00022630"/>
    </source>
</evidence>
<comment type="cofactor">
    <cofactor evidence="1">
        <name>FMN</name>
        <dbReference type="ChEBI" id="CHEBI:58210"/>
    </cofactor>
</comment>
<dbReference type="PANTHER" id="PTHR43567:SF1">
    <property type="entry name" value="FLAVOREDOXIN"/>
    <property type="match status" value="1"/>
</dbReference>
<dbReference type="InterPro" id="IPR012349">
    <property type="entry name" value="Split_barrel_FMN-bd"/>
</dbReference>
<organism evidence="5 6">
    <name type="scientific">Chitinophaga caeni</name>
    <dbReference type="NCBI Taxonomy" id="2029983"/>
    <lineage>
        <taxon>Bacteria</taxon>
        <taxon>Pseudomonadati</taxon>
        <taxon>Bacteroidota</taxon>
        <taxon>Chitinophagia</taxon>
        <taxon>Chitinophagales</taxon>
        <taxon>Chitinophagaceae</taxon>
        <taxon>Chitinophaga</taxon>
    </lineage>
</organism>
<dbReference type="SUPFAM" id="SSF50475">
    <property type="entry name" value="FMN-binding split barrel"/>
    <property type="match status" value="1"/>
</dbReference>
<dbReference type="SMART" id="SM00903">
    <property type="entry name" value="Flavin_Reduct"/>
    <property type="match status" value="1"/>
</dbReference>
<name>A0A291R110_9BACT</name>
<dbReference type="Proteomes" id="UP000220133">
    <property type="component" value="Chromosome"/>
</dbReference>
<reference evidence="5 6" key="1">
    <citation type="submission" date="2017-10" db="EMBL/GenBank/DDBJ databases">
        <title>Paenichitinophaga pekingensis gen. nov., sp. nov., isolated from activated sludge.</title>
        <authorList>
            <person name="Jin D."/>
            <person name="Kong X."/>
            <person name="Deng Y."/>
            <person name="Bai Z."/>
        </authorList>
    </citation>
    <scope>NUCLEOTIDE SEQUENCE [LARGE SCALE GENOMIC DNA]</scope>
    <source>
        <strain evidence="5 6">13</strain>
    </source>
</reference>
<dbReference type="GO" id="GO:0016646">
    <property type="term" value="F:oxidoreductase activity, acting on the CH-NH group of donors, NAD or NADP as acceptor"/>
    <property type="evidence" value="ECO:0007669"/>
    <property type="project" value="UniProtKB-ARBA"/>
</dbReference>
<dbReference type="Pfam" id="PF01613">
    <property type="entry name" value="Flavin_Reduct"/>
    <property type="match status" value="1"/>
</dbReference>
<dbReference type="KEGG" id="cbae:COR50_19445"/>
<evidence type="ECO:0000256" key="1">
    <source>
        <dbReference type="ARBA" id="ARBA00001917"/>
    </source>
</evidence>
<evidence type="ECO:0000313" key="6">
    <source>
        <dbReference type="Proteomes" id="UP000220133"/>
    </source>
</evidence>
<keyword evidence="2" id="KW-0285">Flavoprotein</keyword>
<protein>
    <submittedName>
        <fullName evidence="5">Flavin reductase</fullName>
    </submittedName>
</protein>
<dbReference type="OrthoDB" id="9792436at2"/>
<proteinExistence type="inferred from homology"/>
<dbReference type="PANTHER" id="PTHR43567">
    <property type="entry name" value="FLAVOREDOXIN-RELATED-RELATED"/>
    <property type="match status" value="1"/>
</dbReference>
<dbReference type="InterPro" id="IPR002563">
    <property type="entry name" value="Flavin_Rdtase-like_dom"/>
</dbReference>
<dbReference type="EMBL" id="CP023777">
    <property type="protein sequence ID" value="ATL49959.1"/>
    <property type="molecule type" value="Genomic_DNA"/>
</dbReference>
<dbReference type="AlphaFoldDB" id="A0A291R110"/>